<keyword evidence="4" id="KW-1185">Reference proteome</keyword>
<proteinExistence type="predicted"/>
<feature type="region of interest" description="Disordered" evidence="2">
    <location>
        <begin position="327"/>
        <end position="355"/>
    </location>
</feature>
<gene>
    <name evidence="3" type="ORF">AB1Y20_015165</name>
</gene>
<organism evidence="3 4">
    <name type="scientific">Prymnesium parvum</name>
    <name type="common">Toxic golden alga</name>
    <dbReference type="NCBI Taxonomy" id="97485"/>
    <lineage>
        <taxon>Eukaryota</taxon>
        <taxon>Haptista</taxon>
        <taxon>Haptophyta</taxon>
        <taxon>Prymnesiophyceae</taxon>
        <taxon>Prymnesiales</taxon>
        <taxon>Prymnesiaceae</taxon>
        <taxon>Prymnesium</taxon>
    </lineage>
</organism>
<evidence type="ECO:0000256" key="1">
    <source>
        <dbReference type="SAM" id="Coils"/>
    </source>
</evidence>
<evidence type="ECO:0000313" key="3">
    <source>
        <dbReference type="EMBL" id="KAL1526454.1"/>
    </source>
</evidence>
<name>A0AB34JVZ1_PRYPA</name>
<dbReference type="AlphaFoldDB" id="A0AB34JVZ1"/>
<keyword evidence="1" id="KW-0175">Coiled coil</keyword>
<evidence type="ECO:0000256" key="2">
    <source>
        <dbReference type="SAM" id="MobiDB-lite"/>
    </source>
</evidence>
<dbReference type="EMBL" id="JBGBPQ010000003">
    <property type="protein sequence ID" value="KAL1526454.1"/>
    <property type="molecule type" value="Genomic_DNA"/>
</dbReference>
<sequence length="709" mass="78717">MRVPFSSMTLPILPREFDVIASTVENLHNSRIRDLTQTLPEMQKEWRRAKDEFSERKQRLIDKETKKRMLEEVWQDRGEMTEQEEKEVEREMKLKKQAVSRTKKANQKRREQLRVQAQTIERGISEMKEKEETLRSLLQHTEQAILEENVRKARAAEQAAAVAQMRADVDGMAEQIRHEEEESEKLRQKLRDVQSEALKTKQEMQGVVEQCSTLEQQLDHASRNAQALEMKQGERAAWYEQMSSIMCSLAGVKNVTAVDDHVQYELPSGHTLTVYFAPTGEIAEASLSPDDGYDISDLQAYAIRTNSLHFLLRETQHRLSHLTAPRQPRLKATHTAPAHERSVVPFSSREQTSSGVHDTVTLGTAMPAQAVRVLTPPMVAQNLHTETHSGMLFENLEKRMSFPSPAPPGGSADPKFHVGTPVGPQRSLRSTNTPRSGRRQEAAEPEPTAAADSCVPTPSPKPRRQSLVPSVADTEPRSEYGCVDSTFPRKGNNVAAAATRAKGTAAMAAAEQMKRVTSCLGDAQVVAVDDRRRSRKSFARSVSHPRSPCSRAARAGIEMDAKELISSSRKSNRSQFTAIDRYGEKKAILSADGSFMTPDGRVLGYFEPDGSVGGPELQYLGRVSMPCDQGSDGFVTDDLEPERILAVVDYGRATIKTPQGSTIAELRKSGQVVSHLGASCGTLEGFDFHAMQAAAAYLIFLDPAFVKDE</sequence>
<evidence type="ECO:0000313" key="4">
    <source>
        <dbReference type="Proteomes" id="UP001515480"/>
    </source>
</evidence>
<comment type="caution">
    <text evidence="3">The sequence shown here is derived from an EMBL/GenBank/DDBJ whole genome shotgun (WGS) entry which is preliminary data.</text>
</comment>
<feature type="coiled-coil region" evidence="1">
    <location>
        <begin position="110"/>
        <end position="231"/>
    </location>
</feature>
<accession>A0AB34JVZ1</accession>
<reference evidence="3 4" key="1">
    <citation type="journal article" date="2024" name="Science">
        <title>Giant polyketide synthase enzymes in the biosynthesis of giant marine polyether toxins.</title>
        <authorList>
            <person name="Fallon T.R."/>
            <person name="Shende V.V."/>
            <person name="Wierzbicki I.H."/>
            <person name="Pendleton A.L."/>
            <person name="Watervoot N.F."/>
            <person name="Auber R.P."/>
            <person name="Gonzalez D.J."/>
            <person name="Wisecaver J.H."/>
            <person name="Moore B.S."/>
        </authorList>
    </citation>
    <scope>NUCLEOTIDE SEQUENCE [LARGE SCALE GENOMIC DNA]</scope>
    <source>
        <strain evidence="3 4">12B1</strain>
    </source>
</reference>
<protein>
    <submittedName>
        <fullName evidence="3">Uncharacterized protein</fullName>
    </submittedName>
</protein>
<feature type="region of interest" description="Disordered" evidence="2">
    <location>
        <begin position="399"/>
        <end position="485"/>
    </location>
</feature>
<dbReference type="Proteomes" id="UP001515480">
    <property type="component" value="Unassembled WGS sequence"/>
</dbReference>